<keyword evidence="2" id="KW-1185">Reference proteome</keyword>
<sequence>MTVKIDDQGWGTPVGGVGIIVLREETGELHYDVIPIEHFSTDTFKKKTYLTSAKDIVEQGFTRLKIKKYEDIEICSGCIHDKTVEWLKDEGYRFTVTKIGGLAQHRGEKLFIEYLCRLGVPNPPLIVHETVDEYKAQFFYLMDWVREDPQGRVHLCKTGWKYFSRFFKKKNNQPAL</sequence>
<comment type="caution">
    <text evidence="1">The sequence shown here is derived from an EMBL/GenBank/DDBJ whole genome shotgun (WGS) entry which is preliminary data.</text>
</comment>
<dbReference type="EMBL" id="JMIY01000007">
    <property type="protein sequence ID" value="KCZ70634.1"/>
    <property type="molecule type" value="Genomic_DNA"/>
</dbReference>
<evidence type="ECO:0000313" key="1">
    <source>
        <dbReference type="EMBL" id="KCZ70634.1"/>
    </source>
</evidence>
<proteinExistence type="predicted"/>
<protein>
    <submittedName>
        <fullName evidence="1">Uncharacterized protein</fullName>
    </submittedName>
</protein>
<reference evidence="1 2" key="1">
    <citation type="journal article" date="2013" name="Nature">
        <title>Anaerobic oxidation of methane coupled to nitrate reduction in a novel archaeal lineage.</title>
        <authorList>
            <person name="Haroon M.F."/>
            <person name="Hu S."/>
            <person name="Shi Y."/>
            <person name="Imelfort M."/>
            <person name="Keller J."/>
            <person name="Hugenholtz P."/>
            <person name="Yuan Z."/>
            <person name="Tyson G.W."/>
        </authorList>
    </citation>
    <scope>NUCLEOTIDE SEQUENCE [LARGE SCALE GENOMIC DNA]</scope>
    <source>
        <strain evidence="1 2">ANME-2d</strain>
    </source>
</reference>
<dbReference type="OrthoDB" id="145270at2157"/>
<gene>
    <name evidence="1" type="ORF">ANME2D_02655</name>
</gene>
<dbReference type="Proteomes" id="UP000027153">
    <property type="component" value="Unassembled WGS sequence"/>
</dbReference>
<evidence type="ECO:0000313" key="2">
    <source>
        <dbReference type="Proteomes" id="UP000027153"/>
    </source>
</evidence>
<dbReference type="AlphaFoldDB" id="A0A062V491"/>
<accession>A0A062V491</accession>
<organism evidence="1 2">
    <name type="scientific">Candidatus Methanoperedens nitratireducens</name>
    <dbReference type="NCBI Taxonomy" id="1392998"/>
    <lineage>
        <taxon>Archaea</taxon>
        <taxon>Methanobacteriati</taxon>
        <taxon>Methanobacteriota</taxon>
        <taxon>Stenosarchaea group</taxon>
        <taxon>Methanomicrobia</taxon>
        <taxon>Methanosarcinales</taxon>
        <taxon>ANME-2 cluster</taxon>
        <taxon>Candidatus Methanoperedentaceae</taxon>
        <taxon>Candidatus Methanoperedens</taxon>
    </lineage>
</organism>
<dbReference type="RefSeq" id="WP_052368918.1">
    <property type="nucleotide sequence ID" value="NZ_JMIY01000007.1"/>
</dbReference>
<name>A0A062V491_9EURY</name>